<feature type="domain" description="Zn(2)-C6 fungal-type" evidence="3">
    <location>
        <begin position="10"/>
        <end position="38"/>
    </location>
</feature>
<sequence length="623" mass="67727">MVYCGKASLGCQSCRTRRIKCDKARPECSQCIRVKKKCPGYRDQLSLMFRDESTKVIQKAHAQWGWEESPGGSASSRTASLTPQSWIDTSPATFAVERRDSAVSVSVSVSTSAGRRASVAARTAVARMPREMATTDVDHGIQFFIQHYLVGHPDEAQDMQDLREVKWLHKPNVSEMMAAVGLASLGNLTGDGEMHRRARQRYGMALQHTAKAIQNLERELVDDPQALTRSVVMLAMYEVVRGNQEPTTSARTHIMGATALIKSLAPYLDATDCSRGLMQLCFSMFVPTHVSAIALPDTYFDMITAAEELTQPADRPAAQLLVAATRFVQLAAFVRGHVLSDGKPRTANTLRELLLIDAELVAWEAERERVSSTSASSPISFTTTTTTTTMAGHPEDAGATGQDYARPQDIWTFAVECDDPADPFPAAAVFRGRFHAYSSMWTARVWNHYRWVRLSTAQMLLEAADRFPQSAAAAGIGAPAVRAALTAAVQRMAAATLASLPTHWRHPALRPAQRARINRKSSGAGIGAAGVPTLLFQIKSAACAPGTPHAHWAWALDVLDTIWRDTGMLQARALAGVVRAHGEAVYPIYHPDAYLPPAHGTTRAGHVLGVGGVDASAMKFELM</sequence>
<name>A0AAD9M9Y3_9PEZI</name>
<dbReference type="Proteomes" id="UP001217918">
    <property type="component" value="Unassembled WGS sequence"/>
</dbReference>
<dbReference type="Pfam" id="PF11951">
    <property type="entry name" value="Fungal_trans_2"/>
    <property type="match status" value="1"/>
</dbReference>
<protein>
    <recommendedName>
        <fullName evidence="3">Zn(2)-C6 fungal-type domain-containing protein</fullName>
    </recommendedName>
</protein>
<dbReference type="InterPro" id="IPR053175">
    <property type="entry name" value="DHMBA_Reg_Transcription_Factor"/>
</dbReference>
<reference evidence="4" key="1">
    <citation type="journal article" date="2023" name="Mol. Plant Microbe Interact.">
        <title>Elucidating the Obligate Nature and Biological Capacity of an Invasive Fungal Corn Pathogen.</title>
        <authorList>
            <person name="MacCready J.S."/>
            <person name="Roggenkamp E.M."/>
            <person name="Gdanetz K."/>
            <person name="Chilvers M.I."/>
        </authorList>
    </citation>
    <scope>NUCLEOTIDE SEQUENCE</scope>
    <source>
        <strain evidence="4">PM02</strain>
    </source>
</reference>
<dbReference type="SMART" id="SM00066">
    <property type="entry name" value="GAL4"/>
    <property type="match status" value="1"/>
</dbReference>
<dbReference type="GO" id="GO:0008270">
    <property type="term" value="F:zinc ion binding"/>
    <property type="evidence" value="ECO:0007669"/>
    <property type="project" value="InterPro"/>
</dbReference>
<organism evidence="4 5">
    <name type="scientific">Phyllachora maydis</name>
    <dbReference type="NCBI Taxonomy" id="1825666"/>
    <lineage>
        <taxon>Eukaryota</taxon>
        <taxon>Fungi</taxon>
        <taxon>Dikarya</taxon>
        <taxon>Ascomycota</taxon>
        <taxon>Pezizomycotina</taxon>
        <taxon>Sordariomycetes</taxon>
        <taxon>Sordariomycetidae</taxon>
        <taxon>Phyllachorales</taxon>
        <taxon>Phyllachoraceae</taxon>
        <taxon>Phyllachora</taxon>
    </lineage>
</organism>
<dbReference type="CDD" id="cd00067">
    <property type="entry name" value="GAL4"/>
    <property type="match status" value="1"/>
</dbReference>
<dbReference type="SUPFAM" id="SSF57701">
    <property type="entry name" value="Zn2/Cys6 DNA-binding domain"/>
    <property type="match status" value="1"/>
</dbReference>
<feature type="compositionally biased region" description="Low complexity" evidence="2">
    <location>
        <begin position="374"/>
        <end position="389"/>
    </location>
</feature>
<dbReference type="InterPro" id="IPR036864">
    <property type="entry name" value="Zn2-C6_fun-type_DNA-bd_sf"/>
</dbReference>
<dbReference type="InterPro" id="IPR021858">
    <property type="entry name" value="Fun_TF"/>
</dbReference>
<dbReference type="InterPro" id="IPR001138">
    <property type="entry name" value="Zn2Cys6_DnaBD"/>
</dbReference>
<feature type="region of interest" description="Disordered" evidence="2">
    <location>
        <begin position="374"/>
        <end position="401"/>
    </location>
</feature>
<proteinExistence type="predicted"/>
<dbReference type="PROSITE" id="PS50048">
    <property type="entry name" value="ZN2_CY6_FUNGAL_2"/>
    <property type="match status" value="1"/>
</dbReference>
<dbReference type="EMBL" id="JAQQPM010000002">
    <property type="protein sequence ID" value="KAK2068417.1"/>
    <property type="molecule type" value="Genomic_DNA"/>
</dbReference>
<dbReference type="Pfam" id="PF00172">
    <property type="entry name" value="Zn_clus"/>
    <property type="match status" value="1"/>
</dbReference>
<evidence type="ECO:0000256" key="2">
    <source>
        <dbReference type="SAM" id="MobiDB-lite"/>
    </source>
</evidence>
<evidence type="ECO:0000256" key="1">
    <source>
        <dbReference type="ARBA" id="ARBA00023242"/>
    </source>
</evidence>
<gene>
    <name evidence="4" type="ORF">P8C59_003054</name>
</gene>
<comment type="caution">
    <text evidence="4">The sequence shown here is derived from an EMBL/GenBank/DDBJ whole genome shotgun (WGS) entry which is preliminary data.</text>
</comment>
<keyword evidence="1" id="KW-0539">Nucleus</keyword>
<keyword evidence="5" id="KW-1185">Reference proteome</keyword>
<dbReference type="PANTHER" id="PTHR38791:SF5">
    <property type="entry name" value="TRANSCRIPTION FACTOR DBAG-RELATED"/>
    <property type="match status" value="1"/>
</dbReference>
<evidence type="ECO:0000259" key="3">
    <source>
        <dbReference type="PROSITE" id="PS50048"/>
    </source>
</evidence>
<dbReference type="PANTHER" id="PTHR38791">
    <property type="entry name" value="ZN(II)2CYS6 TRANSCRIPTION FACTOR (EUROFUNG)-RELATED-RELATED"/>
    <property type="match status" value="1"/>
</dbReference>
<dbReference type="GO" id="GO:0000981">
    <property type="term" value="F:DNA-binding transcription factor activity, RNA polymerase II-specific"/>
    <property type="evidence" value="ECO:0007669"/>
    <property type="project" value="InterPro"/>
</dbReference>
<dbReference type="AlphaFoldDB" id="A0AAD9M9Y3"/>
<evidence type="ECO:0000313" key="4">
    <source>
        <dbReference type="EMBL" id="KAK2068417.1"/>
    </source>
</evidence>
<accession>A0AAD9M9Y3</accession>
<dbReference type="PROSITE" id="PS00463">
    <property type="entry name" value="ZN2_CY6_FUNGAL_1"/>
    <property type="match status" value="1"/>
</dbReference>
<evidence type="ECO:0000313" key="5">
    <source>
        <dbReference type="Proteomes" id="UP001217918"/>
    </source>
</evidence>
<dbReference type="Gene3D" id="4.10.240.10">
    <property type="entry name" value="Zn(2)-C6 fungal-type DNA-binding domain"/>
    <property type="match status" value="1"/>
</dbReference>